<protein>
    <recommendedName>
        <fullName evidence="3">F-box associated domain-containing protein</fullName>
    </recommendedName>
</protein>
<dbReference type="Proteomes" id="UP000827892">
    <property type="component" value="Chromosome II"/>
</dbReference>
<evidence type="ECO:0000313" key="1">
    <source>
        <dbReference type="EMBL" id="ULU06248.1"/>
    </source>
</evidence>
<dbReference type="AlphaFoldDB" id="A0AAE9DKC3"/>
<reference evidence="1 2" key="1">
    <citation type="submission" date="2022-05" db="EMBL/GenBank/DDBJ databases">
        <title>Chromosome-level reference genomes for two strains of Caenorhabditis briggsae: an improved platform for comparative genomics.</title>
        <authorList>
            <person name="Stevens L."/>
            <person name="Andersen E.C."/>
        </authorList>
    </citation>
    <scope>NUCLEOTIDE SEQUENCE [LARGE SCALE GENOMIC DNA]</scope>
    <source>
        <strain evidence="1">QX1410_ONT</strain>
        <tissue evidence="1">Whole-organism</tissue>
    </source>
</reference>
<organism evidence="1 2">
    <name type="scientific">Caenorhabditis briggsae</name>
    <dbReference type="NCBI Taxonomy" id="6238"/>
    <lineage>
        <taxon>Eukaryota</taxon>
        <taxon>Metazoa</taxon>
        <taxon>Ecdysozoa</taxon>
        <taxon>Nematoda</taxon>
        <taxon>Chromadorea</taxon>
        <taxon>Rhabditida</taxon>
        <taxon>Rhabditina</taxon>
        <taxon>Rhabditomorpha</taxon>
        <taxon>Rhabditoidea</taxon>
        <taxon>Rhabditidae</taxon>
        <taxon>Peloderinae</taxon>
        <taxon>Caenorhabditis</taxon>
    </lineage>
</organism>
<evidence type="ECO:0000313" key="2">
    <source>
        <dbReference type="Proteomes" id="UP000827892"/>
    </source>
</evidence>
<name>A0AAE9DKC3_CAEBR</name>
<evidence type="ECO:0008006" key="3">
    <source>
        <dbReference type="Google" id="ProtNLM"/>
    </source>
</evidence>
<sequence length="158" mass="18634">MCQRADGSSESVSRSYKFNIPLLRYLTIVPLNKTLRKPAENYKCDRNKNTRRHCRPNIFNERFDDVSRCSQLVCCIDQNFLGRNIRLQGVTLTNQDLLQLLDKWISNEAYHNLETLTIYVDAPNTLINEDLIRQTIAFEEYDTNMPEKRPDRFIFDVP</sequence>
<proteinExistence type="predicted"/>
<gene>
    <name evidence="1" type="ORF">L3Y34_018248</name>
</gene>
<accession>A0AAE9DKC3</accession>
<dbReference type="EMBL" id="CP090892">
    <property type="protein sequence ID" value="ULU06248.1"/>
    <property type="molecule type" value="Genomic_DNA"/>
</dbReference>